<evidence type="ECO:0000313" key="1">
    <source>
        <dbReference type="EMBL" id="KAK4544201.1"/>
    </source>
</evidence>
<dbReference type="AlphaFoldDB" id="A0AAV9JFV1"/>
<keyword evidence="2" id="KW-1185">Reference proteome</keyword>
<gene>
    <name evidence="1" type="ORF">LTR36_004411</name>
</gene>
<name>A0AAV9JFV1_9PEZI</name>
<dbReference type="EMBL" id="JAVFHQ010000026">
    <property type="protein sequence ID" value="KAK4544201.1"/>
    <property type="molecule type" value="Genomic_DNA"/>
</dbReference>
<sequence length="147" mass="16914">MSSSSTRSTWLEQQLHWYFKHVYHRLSQANVPNECNFILEQFANLLDISESDLVGTLQLRYTTGMDLDAYKKEVLSLRALKAEIAKQKQSGKLYEAAKCLANVGAELYKVGRGEEARDWCEWGAELEGVGWKIWEQERRWASSHGLS</sequence>
<comment type="caution">
    <text evidence="1">The sequence shown here is derived from an EMBL/GenBank/DDBJ whole genome shotgun (WGS) entry which is preliminary data.</text>
</comment>
<accession>A0AAV9JFV1</accession>
<organism evidence="1 2">
    <name type="scientific">Oleoguttula mirabilis</name>
    <dbReference type="NCBI Taxonomy" id="1507867"/>
    <lineage>
        <taxon>Eukaryota</taxon>
        <taxon>Fungi</taxon>
        <taxon>Dikarya</taxon>
        <taxon>Ascomycota</taxon>
        <taxon>Pezizomycotina</taxon>
        <taxon>Dothideomycetes</taxon>
        <taxon>Dothideomycetidae</taxon>
        <taxon>Mycosphaerellales</taxon>
        <taxon>Teratosphaeriaceae</taxon>
        <taxon>Oleoguttula</taxon>
    </lineage>
</organism>
<reference evidence="1 2" key="1">
    <citation type="submission" date="2021-11" db="EMBL/GenBank/DDBJ databases">
        <title>Black yeast isolated from Biological Soil Crust.</title>
        <authorList>
            <person name="Kurbessoian T."/>
        </authorList>
    </citation>
    <scope>NUCLEOTIDE SEQUENCE [LARGE SCALE GENOMIC DNA]</scope>
    <source>
        <strain evidence="1 2">CCFEE 5522</strain>
    </source>
</reference>
<dbReference type="Proteomes" id="UP001324427">
    <property type="component" value="Unassembled WGS sequence"/>
</dbReference>
<proteinExistence type="predicted"/>
<evidence type="ECO:0000313" key="2">
    <source>
        <dbReference type="Proteomes" id="UP001324427"/>
    </source>
</evidence>
<protein>
    <submittedName>
        <fullName evidence="1">Uncharacterized protein</fullName>
    </submittedName>
</protein>